<dbReference type="SUPFAM" id="SSF55961">
    <property type="entry name" value="Bet v1-like"/>
    <property type="match status" value="1"/>
</dbReference>
<protein>
    <submittedName>
        <fullName evidence="1">Uncharacterized protein</fullName>
    </submittedName>
</protein>
<dbReference type="STRING" id="391626.OAN307_c12350"/>
<keyword evidence="2" id="KW-1185">Reference proteome</keyword>
<dbReference type="Proteomes" id="UP000005307">
    <property type="component" value="Chromosome"/>
</dbReference>
<proteinExistence type="predicted"/>
<dbReference type="KEGG" id="oat:OAN307_c12350"/>
<dbReference type="OrthoDB" id="9805228at2"/>
<dbReference type="AlphaFoldDB" id="M9RAY5"/>
<dbReference type="HOGENOM" id="CLU_2789824_0_0_5"/>
<gene>
    <name evidence="1" type="ORF">OAN307_c12350</name>
</gene>
<sequence length="68" mass="7628">MIEHIERRHIPDPTPDNHVVTTFELSGAGTLLTLRMTLPDAGPHQQMLDIDPTDGMEQSYAKLDAIKF</sequence>
<evidence type="ECO:0000313" key="2">
    <source>
        <dbReference type="Proteomes" id="UP000005307"/>
    </source>
</evidence>
<accession>M9RAY5</accession>
<dbReference type="RefSeq" id="WP_015498977.1">
    <property type="nucleotide sequence ID" value="NC_020911.1"/>
</dbReference>
<dbReference type="InterPro" id="IPR023393">
    <property type="entry name" value="START-like_dom_sf"/>
</dbReference>
<name>M9RAY5_9RHOB</name>
<evidence type="ECO:0000313" key="1">
    <source>
        <dbReference type="EMBL" id="AGI66935.1"/>
    </source>
</evidence>
<dbReference type="EMBL" id="CP003740">
    <property type="protein sequence ID" value="AGI66935.1"/>
    <property type="molecule type" value="Genomic_DNA"/>
</dbReference>
<organism evidence="1 2">
    <name type="scientific">Octadecabacter antarcticus 307</name>
    <dbReference type="NCBI Taxonomy" id="391626"/>
    <lineage>
        <taxon>Bacteria</taxon>
        <taxon>Pseudomonadati</taxon>
        <taxon>Pseudomonadota</taxon>
        <taxon>Alphaproteobacteria</taxon>
        <taxon>Rhodobacterales</taxon>
        <taxon>Roseobacteraceae</taxon>
        <taxon>Octadecabacter</taxon>
    </lineage>
</organism>
<dbReference type="Gene3D" id="3.30.530.20">
    <property type="match status" value="1"/>
</dbReference>
<reference evidence="1 2" key="1">
    <citation type="journal article" date="2013" name="PLoS ONE">
        <title>Poles Apart: Arctic and Antarctic Octadecabacter strains Share High Genome Plasticity and a New Type of Xanthorhodopsin.</title>
        <authorList>
            <person name="Vollmers J."/>
            <person name="Voget S."/>
            <person name="Dietrich S."/>
            <person name="Gollnow K."/>
            <person name="Smits M."/>
            <person name="Meyer K."/>
            <person name="Brinkhoff T."/>
            <person name="Simon M."/>
            <person name="Daniel R."/>
        </authorList>
    </citation>
    <scope>NUCLEOTIDE SEQUENCE [LARGE SCALE GENOMIC DNA]</scope>
    <source>
        <strain evidence="1 2">307</strain>
    </source>
</reference>